<dbReference type="Pfam" id="PF25574">
    <property type="entry name" value="TPR_IMB1"/>
    <property type="match status" value="1"/>
</dbReference>
<comment type="caution">
    <text evidence="8">The sequence shown here is derived from an EMBL/GenBank/DDBJ whole genome shotgun (WGS) entry which is preliminary data.</text>
</comment>
<dbReference type="Proteomes" id="UP000789595">
    <property type="component" value="Unassembled WGS sequence"/>
</dbReference>
<evidence type="ECO:0000256" key="3">
    <source>
        <dbReference type="ARBA" id="ARBA00022448"/>
    </source>
</evidence>
<dbReference type="SUPFAM" id="SSF48371">
    <property type="entry name" value="ARM repeat"/>
    <property type="match status" value="1"/>
</dbReference>
<keyword evidence="5" id="KW-0677">Repeat</keyword>
<protein>
    <recommendedName>
        <fullName evidence="7">Importin N-terminal domain-containing protein</fullName>
    </recommendedName>
</protein>
<dbReference type="EMBL" id="CAKKNE010000003">
    <property type="protein sequence ID" value="CAH0371901.1"/>
    <property type="molecule type" value="Genomic_DNA"/>
</dbReference>
<comment type="similarity">
    <text evidence="2">Belongs to the importin beta family. Importin beta-1 subfamily.</text>
</comment>
<evidence type="ECO:0000256" key="6">
    <source>
        <dbReference type="ARBA" id="ARBA00022927"/>
    </source>
</evidence>
<dbReference type="PROSITE" id="PS50166">
    <property type="entry name" value="IMPORTIN_B_NT"/>
    <property type="match status" value="1"/>
</dbReference>
<evidence type="ECO:0000259" key="7">
    <source>
        <dbReference type="PROSITE" id="PS50166"/>
    </source>
</evidence>
<dbReference type="Gene3D" id="1.25.10.10">
    <property type="entry name" value="Leucine-rich Repeat Variant"/>
    <property type="match status" value="1"/>
</dbReference>
<evidence type="ECO:0000256" key="1">
    <source>
        <dbReference type="ARBA" id="ARBA00004496"/>
    </source>
</evidence>
<dbReference type="InterPro" id="IPR058584">
    <property type="entry name" value="IMB1_TNPO1-like_TPR"/>
</dbReference>
<evidence type="ECO:0000313" key="9">
    <source>
        <dbReference type="Proteomes" id="UP000789595"/>
    </source>
</evidence>
<dbReference type="GO" id="GO:0006606">
    <property type="term" value="P:protein import into nucleus"/>
    <property type="evidence" value="ECO:0007669"/>
    <property type="project" value="InterPro"/>
</dbReference>
<proteinExistence type="inferred from homology"/>
<dbReference type="Pfam" id="PF13513">
    <property type="entry name" value="HEAT_EZ"/>
    <property type="match status" value="1"/>
</dbReference>
<comment type="subcellular location">
    <subcellularLocation>
        <location evidence="1">Cytoplasm</location>
    </subcellularLocation>
</comment>
<feature type="domain" description="Importin N-terminal" evidence="7">
    <location>
        <begin position="23"/>
        <end position="104"/>
    </location>
</feature>
<gene>
    <name evidence="8" type="ORF">PECAL_3P18650</name>
</gene>
<evidence type="ECO:0000256" key="5">
    <source>
        <dbReference type="ARBA" id="ARBA00022737"/>
    </source>
</evidence>
<keyword evidence="3" id="KW-0813">Transport</keyword>
<keyword evidence="6" id="KW-0653">Protein transport</keyword>
<dbReference type="FunFam" id="1.25.10.10:FF:000027">
    <property type="entry name" value="Importin subunit beta-1"/>
    <property type="match status" value="1"/>
</dbReference>
<reference evidence="8" key="1">
    <citation type="submission" date="2021-11" db="EMBL/GenBank/DDBJ databases">
        <authorList>
            <consortium name="Genoscope - CEA"/>
            <person name="William W."/>
        </authorList>
    </citation>
    <scope>NUCLEOTIDE SEQUENCE</scope>
</reference>
<evidence type="ECO:0000313" key="8">
    <source>
        <dbReference type="EMBL" id="CAH0371901.1"/>
    </source>
</evidence>
<dbReference type="InterPro" id="IPR016024">
    <property type="entry name" value="ARM-type_fold"/>
</dbReference>
<dbReference type="OrthoDB" id="10263328at2759"/>
<dbReference type="Pfam" id="PF03810">
    <property type="entry name" value="IBN_N"/>
    <property type="match status" value="1"/>
</dbReference>
<dbReference type="GO" id="GO:0031267">
    <property type="term" value="F:small GTPase binding"/>
    <property type="evidence" value="ECO:0007669"/>
    <property type="project" value="InterPro"/>
</dbReference>
<organism evidence="8 9">
    <name type="scientific">Pelagomonas calceolata</name>
    <dbReference type="NCBI Taxonomy" id="35677"/>
    <lineage>
        <taxon>Eukaryota</taxon>
        <taxon>Sar</taxon>
        <taxon>Stramenopiles</taxon>
        <taxon>Ochrophyta</taxon>
        <taxon>Pelagophyceae</taxon>
        <taxon>Pelagomonadales</taxon>
        <taxon>Pelagomonadaceae</taxon>
        <taxon>Pelagomonas</taxon>
    </lineage>
</organism>
<dbReference type="GO" id="GO:0005737">
    <property type="term" value="C:cytoplasm"/>
    <property type="evidence" value="ECO:0007669"/>
    <property type="project" value="UniProtKB-SubCell"/>
</dbReference>
<evidence type="ECO:0000256" key="2">
    <source>
        <dbReference type="ARBA" id="ARBA00010907"/>
    </source>
</evidence>
<accession>A0A8J2SJE8</accession>
<keyword evidence="4" id="KW-0963">Cytoplasm</keyword>
<sequence length="874" mass="97315">MARDLSSILLNAQSQELTVRNAAEHQLCQWESQSLPQLMVALADELSEEGRNEHSRQLAGLHLKNLLFARDAHISAEKKRKWYTDVDANSRSHVKIACLKVLRSANPQAAHAGALVVAKIGALELQEKQWPELLGQLLKNMTTKDVGNSNLTKTSTLEALGYLCEDLEEEAVDQTETNQILTAIVDGMREDGAITVRVAAARALLSSLVFTRHNFDNETERTMIMQVLCTATKSPDEQLRIIAFESLARVAALYYEKLPQYIEALFTLTLTAIQQDKDEQVSMMAVEFWSSLCEEELEILEETNSVDQSRTLSHRQCARYVCAAASHIVPVLLQSTLVKQDEYADEDTWNLSAAGAICLGLVAQAAGDAIVPDVLAFVESNILHAEWRRREASIMAFGQLLDGPKPELLTDPVQTAMPVLVRTLKDNHTLVKDTAAWTLGRICELHAQRIPQGYLQPLVESLGGALQDSARVASQSCFALHNLAQAFERAPRSRETNALSPFFRPLLTQLLAATERRDWQDHNLRGQAYEAVNMLIQNHARDMRPVVLEVMQVVLQRLHSTFSTVVVSQDDKEERYQLQSLLCSVMQVITRAVDKDIEPFCDHIVALLLQVLNNEHAIASEEAFMALGAIASTVEQAFDKYMGDFFPFLIKGLRNYADWQVCSASVGTAGDVCRALESRILPYCDEIVRCLLEDLQNPTLNRQVKPAVLSCFGDIALAVSGNFVKYLPSTLQMLEQAAAMKISPDDEDLVEYITVLREGILEAYIGVVQGLVIRASQLHRLHDGGGSPFIKPHLGNIFQFLEVVVNENGDDPSLIKNSVGLIGDLATLLVQHAEEVSVYFRQNFVVEVIQEALRQDSLRDIALWTQTKRDTLLS</sequence>
<name>A0A8J2SJE8_9STRA</name>
<dbReference type="InterPro" id="IPR040122">
    <property type="entry name" value="Importin_beta"/>
</dbReference>
<dbReference type="AlphaFoldDB" id="A0A8J2SJE8"/>
<evidence type="ECO:0000256" key="4">
    <source>
        <dbReference type="ARBA" id="ARBA00022490"/>
    </source>
</evidence>
<dbReference type="InterPro" id="IPR001494">
    <property type="entry name" value="Importin-beta_N"/>
</dbReference>
<dbReference type="PANTHER" id="PTHR10527">
    <property type="entry name" value="IMPORTIN BETA"/>
    <property type="match status" value="1"/>
</dbReference>
<dbReference type="InterPro" id="IPR011989">
    <property type="entry name" value="ARM-like"/>
</dbReference>
<keyword evidence="9" id="KW-1185">Reference proteome</keyword>